<dbReference type="AlphaFoldDB" id="A0A318J6T6"/>
<evidence type="ECO:0000259" key="1">
    <source>
        <dbReference type="SMART" id="SM00530"/>
    </source>
</evidence>
<keyword evidence="3" id="KW-1185">Reference proteome</keyword>
<organism evidence="2 3">
    <name type="scientific">Undibacterium pigrum</name>
    <dbReference type="NCBI Taxonomy" id="401470"/>
    <lineage>
        <taxon>Bacteria</taxon>
        <taxon>Pseudomonadati</taxon>
        <taxon>Pseudomonadota</taxon>
        <taxon>Betaproteobacteria</taxon>
        <taxon>Burkholderiales</taxon>
        <taxon>Oxalobacteraceae</taxon>
        <taxon>Undibacterium</taxon>
    </lineage>
</organism>
<dbReference type="InterPro" id="IPR010982">
    <property type="entry name" value="Lambda_DNA-bd_dom_sf"/>
</dbReference>
<dbReference type="SUPFAM" id="SSF47413">
    <property type="entry name" value="lambda repressor-like DNA-binding domains"/>
    <property type="match status" value="1"/>
</dbReference>
<dbReference type="InterPro" id="IPR032350">
    <property type="entry name" value="Nbr1_FW"/>
</dbReference>
<dbReference type="RefSeq" id="WP_110258273.1">
    <property type="nucleotide sequence ID" value="NZ_QJKB01000021.1"/>
</dbReference>
<dbReference type="OrthoDB" id="166850at2"/>
<dbReference type="GO" id="GO:0003677">
    <property type="term" value="F:DNA binding"/>
    <property type="evidence" value="ECO:0007669"/>
    <property type="project" value="InterPro"/>
</dbReference>
<dbReference type="PANTHER" id="PTHR20930:SF0">
    <property type="entry name" value="PROTEIN ILRUN"/>
    <property type="match status" value="1"/>
</dbReference>
<dbReference type="Pfam" id="PF13443">
    <property type="entry name" value="HTH_26"/>
    <property type="match status" value="1"/>
</dbReference>
<gene>
    <name evidence="2" type="ORF">DFR42_12124</name>
</gene>
<dbReference type="Gene3D" id="1.10.260.40">
    <property type="entry name" value="lambda repressor-like DNA-binding domains"/>
    <property type="match status" value="1"/>
</dbReference>
<accession>A0A318J6T6</accession>
<name>A0A318J6T6_9BURK</name>
<dbReference type="Proteomes" id="UP000247792">
    <property type="component" value="Unassembled WGS sequence"/>
</dbReference>
<dbReference type="Gene3D" id="2.60.40.10">
    <property type="entry name" value="Immunoglobulins"/>
    <property type="match status" value="1"/>
</dbReference>
<dbReference type="InterPro" id="IPR013783">
    <property type="entry name" value="Ig-like_fold"/>
</dbReference>
<dbReference type="Pfam" id="PF16158">
    <property type="entry name" value="N_BRCA1_IG"/>
    <property type="match status" value="1"/>
</dbReference>
<evidence type="ECO:0000313" key="3">
    <source>
        <dbReference type="Proteomes" id="UP000247792"/>
    </source>
</evidence>
<dbReference type="InterPro" id="IPR001387">
    <property type="entry name" value="Cro/C1-type_HTH"/>
</dbReference>
<dbReference type="EMBL" id="QJKB01000021">
    <property type="protein sequence ID" value="PXX35289.1"/>
    <property type="molecule type" value="Genomic_DNA"/>
</dbReference>
<dbReference type="CDD" id="cd14947">
    <property type="entry name" value="NBR1_like"/>
    <property type="match status" value="1"/>
</dbReference>
<sequence>MSSLDLVNFLRQEARKQNVSDSELARRAKISRNALLKIMAGEVLHPTIRTLASLAYALDHNPHHLVSQYLAGTTAPTRGDWLRKKKKDASRFIRDVNYPDGDMVAIGQRFTKQWEIANQGEQPWVGRRLVCLDQVSQVYRKSGDDYIALNYSLTPARTEIAVPSTMPGQSVLLEMDFVAPSSPAWVVSYWKMVDENRQLCFPELEGLRCCVSVIAV</sequence>
<protein>
    <submittedName>
        <fullName evidence="2">Transcriptional regulator with XRE-family HTH domain</fullName>
    </submittedName>
</protein>
<comment type="caution">
    <text evidence="2">The sequence shown here is derived from an EMBL/GenBank/DDBJ whole genome shotgun (WGS) entry which is preliminary data.</text>
</comment>
<proteinExistence type="predicted"/>
<dbReference type="CDD" id="cd00093">
    <property type="entry name" value="HTH_XRE"/>
    <property type="match status" value="1"/>
</dbReference>
<dbReference type="SMART" id="SM00530">
    <property type="entry name" value="HTH_XRE"/>
    <property type="match status" value="1"/>
</dbReference>
<dbReference type="PANTHER" id="PTHR20930">
    <property type="entry name" value="OVARIAN CARCINOMA ANTIGEN CA125-RELATED"/>
    <property type="match status" value="1"/>
</dbReference>
<reference evidence="2 3" key="1">
    <citation type="submission" date="2018-05" db="EMBL/GenBank/DDBJ databases">
        <title>Genomic Encyclopedia of Type Strains, Phase IV (KMG-IV): sequencing the most valuable type-strain genomes for metagenomic binning, comparative biology and taxonomic classification.</title>
        <authorList>
            <person name="Goeker M."/>
        </authorList>
    </citation>
    <scope>NUCLEOTIDE SEQUENCE [LARGE SCALE GENOMIC DNA]</scope>
    <source>
        <strain evidence="2 3">DSM 19792</strain>
    </source>
</reference>
<evidence type="ECO:0000313" key="2">
    <source>
        <dbReference type="EMBL" id="PXX35289.1"/>
    </source>
</evidence>
<feature type="domain" description="HTH cro/C1-type" evidence="1">
    <location>
        <begin position="9"/>
        <end position="65"/>
    </location>
</feature>